<proteinExistence type="inferred from homology"/>
<dbReference type="Pfam" id="PF13476">
    <property type="entry name" value="AAA_23"/>
    <property type="match status" value="1"/>
</dbReference>
<evidence type="ECO:0000313" key="5">
    <source>
        <dbReference type="EMBL" id="GAC70792.1"/>
    </source>
</evidence>
<dbReference type="Proteomes" id="UP000011666">
    <property type="component" value="Unassembled WGS sequence"/>
</dbReference>
<comment type="subunit">
    <text evidence="2">Heterodimer of SbcC and SbcD.</text>
</comment>
<keyword evidence="6" id="KW-1185">Reference proteome</keyword>
<reference evidence="5 6" key="1">
    <citation type="submission" date="2013-01" db="EMBL/GenBank/DDBJ databases">
        <title>Whole genome shotgun sequence of Gordonia soli NBRC 108243.</title>
        <authorList>
            <person name="Isaki-Nakamura S."/>
            <person name="Hosoyama A."/>
            <person name="Tsuchikane K."/>
            <person name="Ando Y."/>
            <person name="Baba S."/>
            <person name="Ohji S."/>
            <person name="Hamada M."/>
            <person name="Tamura T."/>
            <person name="Yamazoe A."/>
            <person name="Yamazaki S."/>
            <person name="Fujita N."/>
        </authorList>
    </citation>
    <scope>NUCLEOTIDE SEQUENCE [LARGE SCALE GENOMIC DNA]</scope>
    <source>
        <strain evidence="5 6">NBRC 108243</strain>
    </source>
</reference>
<dbReference type="RefSeq" id="WP_007625137.1">
    <property type="nucleotide sequence ID" value="NZ_BANX01000041.1"/>
</dbReference>
<sequence>MRVHHLRMKAFGPFADEAVIDVDRLSEDGLFLLHGPTGAGKTTVLDAIAFALFGRVPGARGIKRLHSDHARPEDVPEVVLEATIAGRRLRITRSPEHLRPKRRAAGTTKVQAKATLVWVDGSGPDLTRLPEIGDAVVRLLGMSAEQFFQVVLLPQGEFARFLRANPDEREELLERLFDTERFGDLEDWLRDQSRASAAALAERMATLDRLAGQIAAVGGVELPTDPAMEWAEAALDAARETAQRTAESADVAQRELDRVHRTHDEASRLAAHRRRGVDATARLTALDARAGQLESAALALAAARRTATIAGVAEGHDHATAAADDAERDHRAAVDALADLPEGATVATQDVDAVEAAITRWNEESGRWEPLARRVSDRSRLVDEIARIDAQRNADDRQLGELQADLDAAPARRSAIVASIDAASAAGNELHRLEVEHARLGSITTALTDHATALRARAVADVEVLDARESHSRAREHLLDLRERRVAGMAAELAATLAEGEACVVCGSTEHPAPATDTAAPTGVDAAAERAAEREVTAAEERRTEAVSVTAALAERIANLEIVIDGASADAVAADVERTASAVAVARATAAELPRLQDSLLDLDGRVTLRRNEISEMAAAAAGREERLRSLTAERDRLDAEVAEATGGRIGVAERRRELAELATRAARVRDTLHSLVRARDRHTESAERLRKACAAAGFDDVGAARAAVATPTQVAEWERDLADAATARAAAEETLTDPDVRAAVDSAPADLEALGDELAAARSRRDVTANDAAVARHRVAELEVQVSQFWAAADGLEPVRARHAELAGLAELVSGRGQNARRMSLRSYVLAARLEEVLIAASARLRQMSSGRYEFVHSDAAGPRNRRGGLGIEVRDEYTGMVRAATTLSGGETFIGSLALALGLADVVSAESGGRVLDTIFIDEGFGTLDPEALDLVMAVLDELRSGGRVVGVVSHVEGLRARIPVQLHVQRTELGSRVRVEGAVGVS</sequence>
<dbReference type="PANTHER" id="PTHR32114">
    <property type="entry name" value="ABC TRANSPORTER ABCH.3"/>
    <property type="match status" value="1"/>
</dbReference>
<dbReference type="SUPFAM" id="SSF52540">
    <property type="entry name" value="P-loop containing nucleoside triphosphate hydrolases"/>
    <property type="match status" value="1"/>
</dbReference>
<dbReference type="EMBL" id="BANX01000041">
    <property type="protein sequence ID" value="GAC70792.1"/>
    <property type="molecule type" value="Genomic_DNA"/>
</dbReference>
<gene>
    <name evidence="5" type="primary">sbcC</name>
    <name evidence="5" type="ORF">GS4_41_00380</name>
</gene>
<evidence type="ECO:0000259" key="4">
    <source>
        <dbReference type="Pfam" id="PF13476"/>
    </source>
</evidence>
<name>M0QS42_9ACTN</name>
<accession>M0QS42</accession>
<protein>
    <recommendedName>
        <fullName evidence="3">Nuclease SbcCD subunit C</fullName>
    </recommendedName>
</protein>
<comment type="similarity">
    <text evidence="1">Belongs to the SMC family. SbcC subfamily.</text>
</comment>
<feature type="domain" description="Rad50/SbcC-type AAA" evidence="4">
    <location>
        <begin position="6"/>
        <end position="180"/>
    </location>
</feature>
<dbReference type="STRING" id="1223545.GS4_41_00380"/>
<dbReference type="eggNOG" id="COG0419">
    <property type="taxonomic scope" value="Bacteria"/>
</dbReference>
<evidence type="ECO:0000256" key="3">
    <source>
        <dbReference type="ARBA" id="ARBA00013368"/>
    </source>
</evidence>
<dbReference type="InterPro" id="IPR027417">
    <property type="entry name" value="P-loop_NTPase"/>
</dbReference>
<dbReference type="InterPro" id="IPR038729">
    <property type="entry name" value="Rad50/SbcC_AAA"/>
</dbReference>
<comment type="caution">
    <text evidence="5">The sequence shown here is derived from an EMBL/GenBank/DDBJ whole genome shotgun (WGS) entry which is preliminary data.</text>
</comment>
<dbReference type="Gene3D" id="3.40.50.300">
    <property type="entry name" value="P-loop containing nucleotide triphosphate hydrolases"/>
    <property type="match status" value="2"/>
</dbReference>
<dbReference type="GO" id="GO:0006302">
    <property type="term" value="P:double-strand break repair"/>
    <property type="evidence" value="ECO:0007669"/>
    <property type="project" value="InterPro"/>
</dbReference>
<dbReference type="GO" id="GO:0016887">
    <property type="term" value="F:ATP hydrolysis activity"/>
    <property type="evidence" value="ECO:0007669"/>
    <property type="project" value="InterPro"/>
</dbReference>
<evidence type="ECO:0000256" key="2">
    <source>
        <dbReference type="ARBA" id="ARBA00011322"/>
    </source>
</evidence>
<dbReference type="PANTHER" id="PTHR32114:SF2">
    <property type="entry name" value="ABC TRANSPORTER ABCH.3"/>
    <property type="match status" value="1"/>
</dbReference>
<evidence type="ECO:0000313" key="6">
    <source>
        <dbReference type="Proteomes" id="UP000011666"/>
    </source>
</evidence>
<dbReference type="OrthoDB" id="9795626at2"/>
<organism evidence="5 6">
    <name type="scientific">Gordonia soli NBRC 108243</name>
    <dbReference type="NCBI Taxonomy" id="1223545"/>
    <lineage>
        <taxon>Bacteria</taxon>
        <taxon>Bacillati</taxon>
        <taxon>Actinomycetota</taxon>
        <taxon>Actinomycetes</taxon>
        <taxon>Mycobacteriales</taxon>
        <taxon>Gordoniaceae</taxon>
        <taxon>Gordonia</taxon>
    </lineage>
</organism>
<evidence type="ECO:0000256" key="1">
    <source>
        <dbReference type="ARBA" id="ARBA00006930"/>
    </source>
</evidence>
<dbReference type="Pfam" id="PF13558">
    <property type="entry name" value="SbcC_Walker_B"/>
    <property type="match status" value="1"/>
</dbReference>
<dbReference type="AlphaFoldDB" id="M0QS42"/>